<comment type="caution">
    <text evidence="8">The sequence shown here is derived from an EMBL/GenBank/DDBJ whole genome shotgun (WGS) entry which is preliminary data.</text>
</comment>
<evidence type="ECO:0000256" key="4">
    <source>
        <dbReference type="ARBA" id="ARBA00022989"/>
    </source>
</evidence>
<feature type="region of interest" description="Disordered" evidence="6">
    <location>
        <begin position="117"/>
        <end position="190"/>
    </location>
</feature>
<evidence type="ECO:0000313" key="9">
    <source>
        <dbReference type="Proteomes" id="UP001286456"/>
    </source>
</evidence>
<reference evidence="8" key="1">
    <citation type="journal article" date="2023" name="Mol. Phylogenet. Evol.">
        <title>Genome-scale phylogeny and comparative genomics of the fungal order Sordariales.</title>
        <authorList>
            <person name="Hensen N."/>
            <person name="Bonometti L."/>
            <person name="Westerberg I."/>
            <person name="Brannstrom I.O."/>
            <person name="Guillou S."/>
            <person name="Cros-Aarteil S."/>
            <person name="Calhoun S."/>
            <person name="Haridas S."/>
            <person name="Kuo A."/>
            <person name="Mondo S."/>
            <person name="Pangilinan J."/>
            <person name="Riley R."/>
            <person name="LaButti K."/>
            <person name="Andreopoulos B."/>
            <person name="Lipzen A."/>
            <person name="Chen C."/>
            <person name="Yan M."/>
            <person name="Daum C."/>
            <person name="Ng V."/>
            <person name="Clum A."/>
            <person name="Steindorff A."/>
            <person name="Ohm R.A."/>
            <person name="Martin F."/>
            <person name="Silar P."/>
            <person name="Natvig D.O."/>
            <person name="Lalanne C."/>
            <person name="Gautier V."/>
            <person name="Ament-Velasquez S.L."/>
            <person name="Kruys A."/>
            <person name="Hutchinson M.I."/>
            <person name="Powell A.J."/>
            <person name="Barry K."/>
            <person name="Miller A.N."/>
            <person name="Grigoriev I.V."/>
            <person name="Debuchy R."/>
            <person name="Gladieux P."/>
            <person name="Hiltunen Thoren M."/>
            <person name="Johannesson H."/>
        </authorList>
    </citation>
    <scope>NUCLEOTIDE SEQUENCE</scope>
    <source>
        <strain evidence="8">SMH4131-1</strain>
    </source>
</reference>
<keyword evidence="3" id="KW-0812">Transmembrane</keyword>
<dbReference type="PANTHER" id="PTHR21659:SF57">
    <property type="entry name" value="PLASMA MEMBRANE PROTEOLIPID 31"/>
    <property type="match status" value="1"/>
</dbReference>
<keyword evidence="7" id="KW-0732">Signal</keyword>
<dbReference type="InterPro" id="IPR000612">
    <property type="entry name" value="PMP3"/>
</dbReference>
<name>A0AAE0M9T4_9PEZI</name>
<evidence type="ECO:0000256" key="5">
    <source>
        <dbReference type="ARBA" id="ARBA00023136"/>
    </source>
</evidence>
<gene>
    <name evidence="8" type="ORF">B0T19DRAFT_213910</name>
</gene>
<dbReference type="Pfam" id="PF01679">
    <property type="entry name" value="Pmp3"/>
    <property type="match status" value="1"/>
</dbReference>
<feature type="chain" id="PRO_5042227310" description="Stress response RCI peptide" evidence="7">
    <location>
        <begin position="21"/>
        <end position="190"/>
    </location>
</feature>
<keyword evidence="9" id="KW-1185">Reference proteome</keyword>
<evidence type="ECO:0008006" key="10">
    <source>
        <dbReference type="Google" id="ProtNLM"/>
    </source>
</evidence>
<evidence type="ECO:0000256" key="1">
    <source>
        <dbReference type="ARBA" id="ARBA00004370"/>
    </source>
</evidence>
<dbReference type="Proteomes" id="UP001286456">
    <property type="component" value="Unassembled WGS sequence"/>
</dbReference>
<proteinExistence type="inferred from homology"/>
<sequence>MCSVDIFLGLLAFLFPPLPGWYPALVIFPSPLPAQLATEPQHKRDANRSILLITVWVKTGICSADSFINILLCMLGYLPGLIHAWYIIAKNPEPEYDYAAARDAEGAHIYVFVHENGQQSSRPQRVQAPKPQANMNYGTTNNASSSAAPAPAPASQQAPHTHDAGEGSSEGPPPSYAQVVAGDHKVQTNE</sequence>
<reference evidence="8" key="2">
    <citation type="submission" date="2023-06" db="EMBL/GenBank/DDBJ databases">
        <authorList>
            <consortium name="Lawrence Berkeley National Laboratory"/>
            <person name="Haridas S."/>
            <person name="Hensen N."/>
            <person name="Bonometti L."/>
            <person name="Westerberg I."/>
            <person name="Brannstrom I.O."/>
            <person name="Guillou S."/>
            <person name="Cros-Aarteil S."/>
            <person name="Calhoun S."/>
            <person name="Kuo A."/>
            <person name="Mondo S."/>
            <person name="Pangilinan J."/>
            <person name="Riley R."/>
            <person name="Labutti K."/>
            <person name="Andreopoulos B."/>
            <person name="Lipzen A."/>
            <person name="Chen C."/>
            <person name="Yanf M."/>
            <person name="Daum C."/>
            <person name="Ng V."/>
            <person name="Clum A."/>
            <person name="Steindorff A."/>
            <person name="Ohm R."/>
            <person name="Martin F."/>
            <person name="Silar P."/>
            <person name="Natvig D."/>
            <person name="Lalanne C."/>
            <person name="Gautier V."/>
            <person name="Ament-Velasquez S.L."/>
            <person name="Kruys A."/>
            <person name="Hutchinson M.I."/>
            <person name="Powell A.J."/>
            <person name="Barry K."/>
            <person name="Miller A.N."/>
            <person name="Grigoriev I.V."/>
            <person name="Debuchy R."/>
            <person name="Gladieux P."/>
            <person name="Thoren M.H."/>
            <person name="Johannesson H."/>
        </authorList>
    </citation>
    <scope>NUCLEOTIDE SEQUENCE</scope>
    <source>
        <strain evidence="8">SMH4131-1</strain>
    </source>
</reference>
<comment type="subcellular location">
    <subcellularLocation>
        <location evidence="1">Membrane</location>
    </subcellularLocation>
</comment>
<evidence type="ECO:0000256" key="6">
    <source>
        <dbReference type="SAM" id="MobiDB-lite"/>
    </source>
</evidence>
<feature type="compositionally biased region" description="Polar residues" evidence="6">
    <location>
        <begin position="133"/>
        <end position="142"/>
    </location>
</feature>
<dbReference type="AlphaFoldDB" id="A0AAE0M9T4"/>
<dbReference type="PANTHER" id="PTHR21659">
    <property type="entry name" value="HYDROPHOBIC PROTEIN RCI2 LOW TEMPERATURE AND SALT RESPONSIVE PROTEIN LTI6 -RELATED"/>
    <property type="match status" value="1"/>
</dbReference>
<dbReference type="EMBL" id="JAUEPO010000004">
    <property type="protein sequence ID" value="KAK3323793.1"/>
    <property type="molecule type" value="Genomic_DNA"/>
</dbReference>
<evidence type="ECO:0000256" key="3">
    <source>
        <dbReference type="ARBA" id="ARBA00022692"/>
    </source>
</evidence>
<feature type="signal peptide" evidence="7">
    <location>
        <begin position="1"/>
        <end position="20"/>
    </location>
</feature>
<keyword evidence="5" id="KW-0472">Membrane</keyword>
<evidence type="ECO:0000313" key="8">
    <source>
        <dbReference type="EMBL" id="KAK3323793.1"/>
    </source>
</evidence>
<comment type="similarity">
    <text evidence="2">Belongs to the UPF0057 (PMP3) family.</text>
</comment>
<evidence type="ECO:0000256" key="7">
    <source>
        <dbReference type="SAM" id="SignalP"/>
    </source>
</evidence>
<organism evidence="8 9">
    <name type="scientific">Cercophora scortea</name>
    <dbReference type="NCBI Taxonomy" id="314031"/>
    <lineage>
        <taxon>Eukaryota</taxon>
        <taxon>Fungi</taxon>
        <taxon>Dikarya</taxon>
        <taxon>Ascomycota</taxon>
        <taxon>Pezizomycotina</taxon>
        <taxon>Sordariomycetes</taxon>
        <taxon>Sordariomycetidae</taxon>
        <taxon>Sordariales</taxon>
        <taxon>Lasiosphaeriaceae</taxon>
        <taxon>Cercophora</taxon>
    </lineage>
</organism>
<keyword evidence="4" id="KW-1133">Transmembrane helix</keyword>
<protein>
    <recommendedName>
        <fullName evidence="10">Stress response RCI peptide</fullName>
    </recommendedName>
</protein>
<accession>A0AAE0M9T4</accession>
<dbReference type="GO" id="GO:0016020">
    <property type="term" value="C:membrane"/>
    <property type="evidence" value="ECO:0007669"/>
    <property type="project" value="UniProtKB-SubCell"/>
</dbReference>
<feature type="compositionally biased region" description="Low complexity" evidence="6">
    <location>
        <begin position="143"/>
        <end position="159"/>
    </location>
</feature>
<evidence type="ECO:0000256" key="2">
    <source>
        <dbReference type="ARBA" id="ARBA00009530"/>
    </source>
</evidence>